<gene>
    <name evidence="7" type="ORF">E4099_18620</name>
</gene>
<dbReference type="RefSeq" id="WP_135340226.1">
    <property type="nucleotide sequence ID" value="NZ_JBHLTX010000045.1"/>
</dbReference>
<evidence type="ECO:0000313" key="8">
    <source>
        <dbReference type="Proteomes" id="UP000297948"/>
    </source>
</evidence>
<feature type="DNA-binding region" description="H-T-H motif" evidence="4">
    <location>
        <begin position="38"/>
        <end position="57"/>
    </location>
</feature>
<reference evidence="7 8" key="1">
    <citation type="submission" date="2019-03" db="EMBL/GenBank/DDBJ databases">
        <authorList>
            <person name="Gonzalez-Pimentel J.L."/>
        </authorList>
    </citation>
    <scope>NUCLEOTIDE SEQUENCE [LARGE SCALE GENOMIC DNA]</scope>
    <source>
        <strain evidence="7 8">JCM 31289</strain>
    </source>
</reference>
<dbReference type="InterPro" id="IPR009057">
    <property type="entry name" value="Homeodomain-like_sf"/>
</dbReference>
<dbReference type="GO" id="GO:0003700">
    <property type="term" value="F:DNA-binding transcription factor activity"/>
    <property type="evidence" value="ECO:0007669"/>
    <property type="project" value="TreeGrafter"/>
</dbReference>
<dbReference type="SUPFAM" id="SSF48498">
    <property type="entry name" value="Tetracyclin repressor-like, C-terminal domain"/>
    <property type="match status" value="1"/>
</dbReference>
<protein>
    <submittedName>
        <fullName evidence="7">TetR/AcrR family transcriptional regulator</fullName>
    </submittedName>
</protein>
<dbReference type="SUPFAM" id="SSF46689">
    <property type="entry name" value="Homeodomain-like"/>
    <property type="match status" value="1"/>
</dbReference>
<sequence length="258" mass="26986">MAGTRSTGRRERLRAETTAEIKSTALTLMGSGGPDAITLRAIAREMGMTANAIYGYFATRDDLVTTLIADVYTSLADAVDAAWAASAQADPAARIQAWAHAFRDWALANPEGFRLIYGDPVPGYRAPEGGAAPQAAQRVCVGIAALAAAAWDPARPPYEDGDFTWADFDPGLLDKVRPAFPDLPPAGVALALRIWGHLHGLVALEVYGHLRAQTLAPAKLFSAELTQLTRSLGLDGQGVSSGASGRPGDAHPGARAGS</sequence>
<dbReference type="Proteomes" id="UP000297948">
    <property type="component" value="Unassembled WGS sequence"/>
</dbReference>
<dbReference type="EMBL" id="SRID01000175">
    <property type="protein sequence ID" value="TGB06057.1"/>
    <property type="molecule type" value="Genomic_DNA"/>
</dbReference>
<feature type="region of interest" description="Disordered" evidence="5">
    <location>
        <begin position="236"/>
        <end position="258"/>
    </location>
</feature>
<evidence type="ECO:0000256" key="4">
    <source>
        <dbReference type="PROSITE-ProRule" id="PRU00335"/>
    </source>
</evidence>
<dbReference type="OrthoDB" id="3210322at2"/>
<dbReference type="GO" id="GO:0000976">
    <property type="term" value="F:transcription cis-regulatory region binding"/>
    <property type="evidence" value="ECO:0007669"/>
    <property type="project" value="TreeGrafter"/>
</dbReference>
<dbReference type="InterPro" id="IPR001647">
    <property type="entry name" value="HTH_TetR"/>
</dbReference>
<evidence type="ECO:0000259" key="6">
    <source>
        <dbReference type="PROSITE" id="PS50977"/>
    </source>
</evidence>
<keyword evidence="2 4" id="KW-0238">DNA-binding</keyword>
<name>A0A4Z0H5B8_9ACTN</name>
<proteinExistence type="predicted"/>
<evidence type="ECO:0000256" key="3">
    <source>
        <dbReference type="ARBA" id="ARBA00023163"/>
    </source>
</evidence>
<comment type="caution">
    <text evidence="7">The sequence shown here is derived from an EMBL/GenBank/DDBJ whole genome shotgun (WGS) entry which is preliminary data.</text>
</comment>
<dbReference type="InterPro" id="IPR025996">
    <property type="entry name" value="MT1864/Rv1816-like_C"/>
</dbReference>
<dbReference type="Pfam" id="PF00440">
    <property type="entry name" value="TetR_N"/>
    <property type="match status" value="1"/>
</dbReference>
<keyword evidence="8" id="KW-1185">Reference proteome</keyword>
<accession>A0A4Z0H5B8</accession>
<dbReference type="InterPro" id="IPR036271">
    <property type="entry name" value="Tet_transcr_reg_TetR-rel_C_sf"/>
</dbReference>
<feature type="domain" description="HTH tetR-type" evidence="6">
    <location>
        <begin position="15"/>
        <end position="75"/>
    </location>
</feature>
<evidence type="ECO:0000256" key="5">
    <source>
        <dbReference type="SAM" id="MobiDB-lite"/>
    </source>
</evidence>
<evidence type="ECO:0000313" key="7">
    <source>
        <dbReference type="EMBL" id="TGB06057.1"/>
    </source>
</evidence>
<keyword evidence="3" id="KW-0804">Transcription</keyword>
<evidence type="ECO:0000256" key="2">
    <source>
        <dbReference type="ARBA" id="ARBA00023125"/>
    </source>
</evidence>
<dbReference type="PROSITE" id="PS50977">
    <property type="entry name" value="HTH_TETR_2"/>
    <property type="match status" value="1"/>
</dbReference>
<dbReference type="Pfam" id="PF13305">
    <property type="entry name" value="TetR_C_33"/>
    <property type="match status" value="1"/>
</dbReference>
<evidence type="ECO:0000256" key="1">
    <source>
        <dbReference type="ARBA" id="ARBA00023015"/>
    </source>
</evidence>
<keyword evidence="1" id="KW-0805">Transcription regulation</keyword>
<dbReference type="AlphaFoldDB" id="A0A4Z0H5B8"/>
<dbReference type="InterPro" id="IPR050109">
    <property type="entry name" value="HTH-type_TetR-like_transc_reg"/>
</dbReference>
<dbReference type="PANTHER" id="PTHR30055:SF243">
    <property type="entry name" value="HTH-TYPE TRANSCRIPTIONAL REGULATOR RV1816"/>
    <property type="match status" value="1"/>
</dbReference>
<dbReference type="PANTHER" id="PTHR30055">
    <property type="entry name" value="HTH-TYPE TRANSCRIPTIONAL REGULATOR RUTR"/>
    <property type="match status" value="1"/>
</dbReference>
<dbReference type="Gene3D" id="1.10.357.10">
    <property type="entry name" value="Tetracycline Repressor, domain 2"/>
    <property type="match status" value="1"/>
</dbReference>
<organism evidence="7 8">
    <name type="scientific">Streptomyces palmae</name>
    <dbReference type="NCBI Taxonomy" id="1701085"/>
    <lineage>
        <taxon>Bacteria</taxon>
        <taxon>Bacillati</taxon>
        <taxon>Actinomycetota</taxon>
        <taxon>Actinomycetes</taxon>
        <taxon>Kitasatosporales</taxon>
        <taxon>Streptomycetaceae</taxon>
        <taxon>Streptomyces</taxon>
    </lineage>
</organism>